<keyword evidence="1" id="KW-0812">Transmembrane</keyword>
<dbReference type="AlphaFoldDB" id="K2PTF4"/>
<feature type="transmembrane region" description="Helical" evidence="1">
    <location>
        <begin position="41"/>
        <end position="59"/>
    </location>
</feature>
<keyword evidence="3" id="KW-1185">Reference proteome</keyword>
<evidence type="ECO:0000256" key="1">
    <source>
        <dbReference type="SAM" id="Phobius"/>
    </source>
</evidence>
<evidence type="ECO:0000313" key="3">
    <source>
        <dbReference type="Proteomes" id="UP000007364"/>
    </source>
</evidence>
<name>K2PTF4_9FLAO</name>
<dbReference type="EMBL" id="AMSG01000004">
    <property type="protein sequence ID" value="EKF55815.1"/>
    <property type="molecule type" value="Genomic_DNA"/>
</dbReference>
<evidence type="ECO:0000313" key="2">
    <source>
        <dbReference type="EMBL" id="EKF55815.1"/>
    </source>
</evidence>
<dbReference type="STRING" id="555500.I215_04665"/>
<organism evidence="2 3">
    <name type="scientific">Galbibacter marinus</name>
    <dbReference type="NCBI Taxonomy" id="555500"/>
    <lineage>
        <taxon>Bacteria</taxon>
        <taxon>Pseudomonadati</taxon>
        <taxon>Bacteroidota</taxon>
        <taxon>Flavobacteriia</taxon>
        <taxon>Flavobacteriales</taxon>
        <taxon>Flavobacteriaceae</taxon>
        <taxon>Galbibacter</taxon>
    </lineage>
</organism>
<accession>K2PTF4</accession>
<reference evidence="2 3" key="1">
    <citation type="journal article" date="2012" name="J. Bacteriol.">
        <title>Genome Sequence of Galbibacter marinum Type Strain ck-I2-15.</title>
        <authorList>
            <person name="Lai Q."/>
            <person name="Li C."/>
            <person name="Shao Z."/>
        </authorList>
    </citation>
    <scope>NUCLEOTIDE SEQUENCE [LARGE SCALE GENOMIC DNA]</scope>
    <source>
        <strain evidence="3">ck-I2-15</strain>
    </source>
</reference>
<keyword evidence="1" id="KW-1133">Transmembrane helix</keyword>
<dbReference type="eggNOG" id="ENOG5032RMQ">
    <property type="taxonomic scope" value="Bacteria"/>
</dbReference>
<protein>
    <recommendedName>
        <fullName evidence="4">Peptidase M56 domain-containing protein</fullName>
    </recommendedName>
</protein>
<dbReference type="PATRIC" id="fig|555500.3.peg.966"/>
<comment type="caution">
    <text evidence="2">The sequence shown here is derived from an EMBL/GenBank/DDBJ whole genome shotgun (WGS) entry which is preliminary data.</text>
</comment>
<sequence>MPKRYDGLTLWPLIILKENKLKFDAVLINHERIHLRQQLELLIVLFYLWYLMEWFIGLLRYRNSVKAYRNISFEKEAYAYESDLNYLDKRPFFSFLKYLF</sequence>
<evidence type="ECO:0008006" key="4">
    <source>
        <dbReference type="Google" id="ProtNLM"/>
    </source>
</evidence>
<keyword evidence="1" id="KW-0472">Membrane</keyword>
<gene>
    <name evidence="2" type="ORF">I215_04665</name>
</gene>
<proteinExistence type="predicted"/>
<dbReference type="Proteomes" id="UP000007364">
    <property type="component" value="Unassembled WGS sequence"/>
</dbReference>